<dbReference type="Proteomes" id="UP001160152">
    <property type="component" value="Unassembled WGS sequence"/>
</dbReference>
<gene>
    <name evidence="2" type="ORF">N5C70_15265</name>
</gene>
<evidence type="ECO:0000313" key="3">
    <source>
        <dbReference type="Proteomes" id="UP001160152"/>
    </source>
</evidence>
<sequence>MAKTQQQRDEERRDREAKAQVEDLRLKVRPGTKQALTEIKAWAEVEENGEAMTLLIHRIHELGPEAARHFLSAPRHEIVVSDLVARRLDRFRIGRELRAPDLMLGDDPDDAEPGLLLIASR</sequence>
<feature type="region of interest" description="Disordered" evidence="1">
    <location>
        <begin position="1"/>
        <end position="21"/>
    </location>
</feature>
<evidence type="ECO:0000256" key="1">
    <source>
        <dbReference type="SAM" id="MobiDB-lite"/>
    </source>
</evidence>
<comment type="caution">
    <text evidence="2">The sequence shown here is derived from an EMBL/GenBank/DDBJ whole genome shotgun (WGS) entry which is preliminary data.</text>
</comment>
<dbReference type="EMBL" id="JAOCBV010000001">
    <property type="protein sequence ID" value="MDH0758060.1"/>
    <property type="molecule type" value="Genomic_DNA"/>
</dbReference>
<organism evidence="2 3">
    <name type="scientific">Pseudomonas juntendi</name>
    <dbReference type="NCBI Taxonomy" id="2666183"/>
    <lineage>
        <taxon>Bacteria</taxon>
        <taxon>Pseudomonadati</taxon>
        <taxon>Pseudomonadota</taxon>
        <taxon>Gammaproteobacteria</taxon>
        <taxon>Pseudomonadales</taxon>
        <taxon>Pseudomonadaceae</taxon>
        <taxon>Pseudomonas</taxon>
    </lineage>
</organism>
<proteinExistence type="predicted"/>
<evidence type="ECO:0000313" key="2">
    <source>
        <dbReference type="EMBL" id="MDH0758060.1"/>
    </source>
</evidence>
<accession>A0ABD4YH00</accession>
<dbReference type="RefSeq" id="WP_280069962.1">
    <property type="nucleotide sequence ID" value="NZ_JAOCBV010000001.1"/>
</dbReference>
<protein>
    <submittedName>
        <fullName evidence="2">Uncharacterized protein</fullName>
    </submittedName>
</protein>
<dbReference type="AlphaFoldDB" id="A0ABD4YH00"/>
<reference evidence="2 3" key="1">
    <citation type="submission" date="2022-09" db="EMBL/GenBank/DDBJ databases">
        <title>Intensive care unit water sources are persistently colonized with multi-drug resistant bacteria and are the site of extensive horizontal gene transfer of antibiotic resistance genes.</title>
        <authorList>
            <person name="Diorio-Toth L."/>
        </authorList>
    </citation>
    <scope>NUCLEOTIDE SEQUENCE [LARGE SCALE GENOMIC DNA]</scope>
    <source>
        <strain evidence="2 3">GD03901</strain>
    </source>
</reference>
<name>A0ABD4YH00_9PSED</name>